<evidence type="ECO:0000259" key="2">
    <source>
        <dbReference type="PROSITE" id="PS50983"/>
    </source>
</evidence>
<protein>
    <submittedName>
        <fullName evidence="3">ABC transporter substrate-binding protein</fullName>
    </submittedName>
</protein>
<dbReference type="EMBL" id="JAEQNC010000001">
    <property type="protein sequence ID" value="MBL0370542.1"/>
    <property type="molecule type" value="Genomic_DNA"/>
</dbReference>
<comment type="caution">
    <text evidence="3">The sequence shown here is derived from an EMBL/GenBank/DDBJ whole genome shotgun (WGS) entry which is preliminary data.</text>
</comment>
<accession>A0A936YQ73</accession>
<dbReference type="SUPFAM" id="SSF53807">
    <property type="entry name" value="Helical backbone' metal receptor"/>
    <property type="match status" value="1"/>
</dbReference>
<dbReference type="AlphaFoldDB" id="A0A936YQ73"/>
<dbReference type="Proteomes" id="UP000633219">
    <property type="component" value="Unassembled WGS sequence"/>
</dbReference>
<dbReference type="PANTHER" id="PTHR30535">
    <property type="entry name" value="VITAMIN B12-BINDING PROTEIN"/>
    <property type="match status" value="1"/>
</dbReference>
<evidence type="ECO:0000313" key="3">
    <source>
        <dbReference type="EMBL" id="MBL0370542.1"/>
    </source>
</evidence>
<dbReference type="PROSITE" id="PS51318">
    <property type="entry name" value="TAT"/>
    <property type="match status" value="1"/>
</dbReference>
<dbReference type="PANTHER" id="PTHR30535:SF4">
    <property type="entry name" value="HEMIN-BINDING PERIPLASMIC PROTEIN HMUT"/>
    <property type="match status" value="1"/>
</dbReference>
<dbReference type="CDD" id="cd01149">
    <property type="entry name" value="HutB"/>
    <property type="match status" value="1"/>
</dbReference>
<reference evidence="3" key="1">
    <citation type="submission" date="2021-01" db="EMBL/GenBank/DDBJ databases">
        <title>Rhizobium sp. strain KVB221 16S ribosomal RNA gene Genome sequencing and assembly.</title>
        <authorList>
            <person name="Kang M."/>
        </authorList>
    </citation>
    <scope>NUCLEOTIDE SEQUENCE</scope>
    <source>
        <strain evidence="3">KVB221</strain>
    </source>
</reference>
<evidence type="ECO:0000313" key="4">
    <source>
        <dbReference type="Proteomes" id="UP000633219"/>
    </source>
</evidence>
<keyword evidence="4" id="KW-1185">Reference proteome</keyword>
<gene>
    <name evidence="3" type="ORF">JJB09_00745</name>
</gene>
<dbReference type="PROSITE" id="PS50983">
    <property type="entry name" value="FE_B12_PBP"/>
    <property type="match status" value="1"/>
</dbReference>
<feature type="chain" id="PRO_5037106712" evidence="1">
    <location>
        <begin position="28"/>
        <end position="292"/>
    </location>
</feature>
<name>A0A936YQ73_9HYPH</name>
<feature type="domain" description="Fe/B12 periplasmic-binding" evidence="2">
    <location>
        <begin position="37"/>
        <end position="292"/>
    </location>
</feature>
<dbReference type="InterPro" id="IPR050902">
    <property type="entry name" value="ABC_Transporter_SBP"/>
</dbReference>
<keyword evidence="1" id="KW-0732">Signal</keyword>
<proteinExistence type="predicted"/>
<organism evidence="3 4">
    <name type="scientific">Rhizobium setariae</name>
    <dbReference type="NCBI Taxonomy" id="2801340"/>
    <lineage>
        <taxon>Bacteria</taxon>
        <taxon>Pseudomonadati</taxon>
        <taxon>Pseudomonadota</taxon>
        <taxon>Alphaproteobacteria</taxon>
        <taxon>Hyphomicrobiales</taxon>
        <taxon>Rhizobiaceae</taxon>
        <taxon>Rhizobium/Agrobacterium group</taxon>
        <taxon>Rhizobium</taxon>
    </lineage>
</organism>
<sequence length="292" mass="30468">MMMMTLSRRALMALAAVSALATSAALAEGQKPVDTSRLVSIGGAVTEIVYALGEGDKLIARDSTSFYPHEAMKLPDVGYMRALSPEGVLSVNPSAILMIQGSGPKETLDVLSKASVPLVTIPEGYDKDAIIAKIKAVGTALNVEDKADDLAAKVAADVDVAQASAAKIPEDKRKRVLFVLTMQNGKIMAAGQHTAADGILKMSGAINATAAFHGYKPLNDETIIEAKPDVILMMRDNGPGVSDAEVLANPAIALTPAGKNRALIRQSGMTLLGFGPRTAEAIRELSKALYGG</sequence>
<dbReference type="Pfam" id="PF01497">
    <property type="entry name" value="Peripla_BP_2"/>
    <property type="match status" value="1"/>
</dbReference>
<dbReference type="RefSeq" id="WP_201651815.1">
    <property type="nucleotide sequence ID" value="NZ_JAEQNC010000001.1"/>
</dbReference>
<dbReference type="InterPro" id="IPR006311">
    <property type="entry name" value="TAT_signal"/>
</dbReference>
<feature type="signal peptide" evidence="1">
    <location>
        <begin position="1"/>
        <end position="27"/>
    </location>
</feature>
<dbReference type="InterPro" id="IPR002491">
    <property type="entry name" value="ABC_transptr_periplasmic_BD"/>
</dbReference>
<dbReference type="Gene3D" id="3.40.50.1980">
    <property type="entry name" value="Nitrogenase molybdenum iron protein domain"/>
    <property type="match status" value="2"/>
</dbReference>
<evidence type="ECO:0000256" key="1">
    <source>
        <dbReference type="SAM" id="SignalP"/>
    </source>
</evidence>